<feature type="non-terminal residue" evidence="1">
    <location>
        <position position="256"/>
    </location>
</feature>
<organism evidence="1">
    <name type="scientific">marine sediment metagenome</name>
    <dbReference type="NCBI Taxonomy" id="412755"/>
    <lineage>
        <taxon>unclassified sequences</taxon>
        <taxon>metagenomes</taxon>
        <taxon>ecological metagenomes</taxon>
    </lineage>
</organism>
<name>A0A0F9NF16_9ZZZZ</name>
<gene>
    <name evidence="1" type="ORF">LCGC14_0974790</name>
</gene>
<comment type="caution">
    <text evidence="1">The sequence shown here is derived from an EMBL/GenBank/DDBJ whole genome shotgun (WGS) entry which is preliminary data.</text>
</comment>
<evidence type="ECO:0000313" key="1">
    <source>
        <dbReference type="EMBL" id="KKN16559.1"/>
    </source>
</evidence>
<reference evidence="1" key="1">
    <citation type="journal article" date="2015" name="Nature">
        <title>Complex archaea that bridge the gap between prokaryotes and eukaryotes.</title>
        <authorList>
            <person name="Spang A."/>
            <person name="Saw J.H."/>
            <person name="Jorgensen S.L."/>
            <person name="Zaremba-Niedzwiedzka K."/>
            <person name="Martijn J."/>
            <person name="Lind A.E."/>
            <person name="van Eijk R."/>
            <person name="Schleper C."/>
            <person name="Guy L."/>
            <person name="Ettema T.J."/>
        </authorList>
    </citation>
    <scope>NUCLEOTIDE SEQUENCE</scope>
</reference>
<protein>
    <submittedName>
        <fullName evidence="1">Uncharacterized protein</fullName>
    </submittedName>
</protein>
<dbReference type="AlphaFoldDB" id="A0A0F9NF16"/>
<sequence>MIRGYLNSIELTFFPGTAIGLSIENFNISDMSNRKIDRTNVIQVPKAGNEAAFEFSSIPNAPTDFVYNDYDFDLIVDGVIVYENGRAFIIGEDADSYTLNVTNNKNIIDLLKSINLADLYTGDTITLANTTTWPNLFKQATNGFRIDYLFRRGNPTANTFGSVSALTAVSIYVTTILAKIAADFSVTFSGDLLSDADYLQMRIPMTNGNIRRNVPANDYLLDEIIIHGSFTAWDLIKNILQLTCSVFKIDGIDLEI</sequence>
<dbReference type="EMBL" id="LAZR01003603">
    <property type="protein sequence ID" value="KKN16559.1"/>
    <property type="molecule type" value="Genomic_DNA"/>
</dbReference>
<proteinExistence type="predicted"/>
<accession>A0A0F9NF16</accession>